<reference evidence="2" key="1">
    <citation type="submission" date="2021-07" db="EMBL/GenBank/DDBJ databases">
        <title>Complete genome sequencing of a Clostridium isolate.</title>
        <authorList>
            <person name="Ueki A."/>
            <person name="Tonouchi A."/>
        </authorList>
    </citation>
    <scope>NUCLEOTIDE SEQUENCE [LARGE SCALE GENOMIC DNA]</scope>
    <source>
        <strain evidence="2">C5S11</strain>
    </source>
</reference>
<keyword evidence="2" id="KW-1185">Reference proteome</keyword>
<dbReference type="Proteomes" id="UP000824633">
    <property type="component" value="Chromosome"/>
</dbReference>
<evidence type="ECO:0000313" key="1">
    <source>
        <dbReference type="EMBL" id="BCZ48296.1"/>
    </source>
</evidence>
<gene>
    <name evidence="1" type="ORF">psyc5s11_43630</name>
</gene>
<dbReference type="EMBL" id="AP024849">
    <property type="protein sequence ID" value="BCZ48296.1"/>
    <property type="molecule type" value="Genomic_DNA"/>
</dbReference>
<protein>
    <submittedName>
        <fullName evidence="1">Uncharacterized protein</fullName>
    </submittedName>
</protein>
<organism evidence="1 2">
    <name type="scientific">Clostridium gelidum</name>
    <dbReference type="NCBI Taxonomy" id="704125"/>
    <lineage>
        <taxon>Bacteria</taxon>
        <taxon>Bacillati</taxon>
        <taxon>Bacillota</taxon>
        <taxon>Clostridia</taxon>
        <taxon>Eubacteriales</taxon>
        <taxon>Clostridiaceae</taxon>
        <taxon>Clostridium</taxon>
    </lineage>
</organism>
<name>A0ABM7T8K4_9CLOT</name>
<sequence length="41" mass="4661">METYLKAINNKILKIKGAGRLAPFWILNIKSLNIDVYGINI</sequence>
<proteinExistence type="predicted"/>
<accession>A0ABM7T8K4</accession>
<evidence type="ECO:0000313" key="2">
    <source>
        <dbReference type="Proteomes" id="UP000824633"/>
    </source>
</evidence>